<dbReference type="InterPro" id="IPR001932">
    <property type="entry name" value="PPM-type_phosphatase-like_dom"/>
</dbReference>
<comment type="subcellular location">
    <subcellularLocation>
        <location evidence="1">Membrane</location>
    </subcellularLocation>
</comment>
<dbReference type="CDD" id="cd00143">
    <property type="entry name" value="PP2Cc"/>
    <property type="match status" value="1"/>
</dbReference>
<gene>
    <name evidence="4" type="ORF">BSTOLATCC_MIC61077</name>
</gene>
<dbReference type="Pfam" id="PF00481">
    <property type="entry name" value="PP2C"/>
    <property type="match status" value="1"/>
</dbReference>
<dbReference type="AlphaFoldDB" id="A0AAU9K7L0"/>
<comment type="caution">
    <text evidence="4">The sequence shown here is derived from an EMBL/GenBank/DDBJ whole genome shotgun (WGS) entry which is preliminary data.</text>
</comment>
<sequence>MGCIISSSKGKRHVSLKKLESADIRNYLRKATVQVKQRTNTGKIAGTNTLSYNHTEPVLCSSRKIEFENRSFWASSCVLPGLDPHGEIEKKCQDLCLFCNDADSVLMALFDGHGSEGEKVVDLCATTVDEFFTAHKHEYAANPTEFLNAIIKKCDDEVRNPVNNINATNSGSTGVLVYYYGNYLYSASVGDSRAVLATSCVPEVLPAPPAIIGEDRKMLDEVKKRRNSVPNPAIHALQLTRDQKPEDPEELSRIIKNGGRVQQLTDELGNRIGPYRVWELYSNGPGLAMSRSIGDTRGKRVGVIANPVCTNYKLSGYEDYFIVAASDGVWDVLENEDVVHFIEYYRNKCIRGLDSRPMLEVIKPENTCIAQLLCEEARIRWQTIIEEEDVMIDDISCLILELNQSNIKVTRKDPGKIPEVVPSVEVLHEFRRAPTMRDVAVKDPRRGSIVVDRVDDMYTEE</sequence>
<dbReference type="SMART" id="SM00332">
    <property type="entry name" value="PP2Cc"/>
    <property type="match status" value="1"/>
</dbReference>
<evidence type="ECO:0000256" key="2">
    <source>
        <dbReference type="ARBA" id="ARBA00023136"/>
    </source>
</evidence>
<evidence type="ECO:0000313" key="4">
    <source>
        <dbReference type="EMBL" id="CAG9334461.1"/>
    </source>
</evidence>
<dbReference type="GO" id="GO:0016020">
    <property type="term" value="C:membrane"/>
    <property type="evidence" value="ECO:0007669"/>
    <property type="project" value="UniProtKB-SubCell"/>
</dbReference>
<evidence type="ECO:0000313" key="5">
    <source>
        <dbReference type="Proteomes" id="UP001162131"/>
    </source>
</evidence>
<dbReference type="Gene3D" id="3.60.40.10">
    <property type="entry name" value="PPM-type phosphatase domain"/>
    <property type="match status" value="1"/>
</dbReference>
<accession>A0AAU9K7L0</accession>
<evidence type="ECO:0000259" key="3">
    <source>
        <dbReference type="PROSITE" id="PS51746"/>
    </source>
</evidence>
<dbReference type="Proteomes" id="UP001162131">
    <property type="component" value="Unassembled WGS sequence"/>
</dbReference>
<dbReference type="InterPro" id="IPR015655">
    <property type="entry name" value="PP2C"/>
</dbReference>
<keyword evidence="5" id="KW-1185">Reference proteome</keyword>
<dbReference type="SUPFAM" id="SSF81606">
    <property type="entry name" value="PP2C-like"/>
    <property type="match status" value="1"/>
</dbReference>
<dbReference type="PROSITE" id="PS51746">
    <property type="entry name" value="PPM_2"/>
    <property type="match status" value="1"/>
</dbReference>
<feature type="domain" description="PPM-type phosphatase" evidence="3">
    <location>
        <begin position="76"/>
        <end position="402"/>
    </location>
</feature>
<dbReference type="InterPro" id="IPR036457">
    <property type="entry name" value="PPM-type-like_dom_sf"/>
</dbReference>
<dbReference type="EMBL" id="CAJZBQ010000058">
    <property type="protein sequence ID" value="CAG9334461.1"/>
    <property type="molecule type" value="Genomic_DNA"/>
</dbReference>
<organism evidence="4 5">
    <name type="scientific">Blepharisma stoltei</name>
    <dbReference type="NCBI Taxonomy" id="1481888"/>
    <lineage>
        <taxon>Eukaryota</taxon>
        <taxon>Sar</taxon>
        <taxon>Alveolata</taxon>
        <taxon>Ciliophora</taxon>
        <taxon>Postciliodesmatophora</taxon>
        <taxon>Heterotrichea</taxon>
        <taxon>Heterotrichida</taxon>
        <taxon>Blepharismidae</taxon>
        <taxon>Blepharisma</taxon>
    </lineage>
</organism>
<proteinExistence type="predicted"/>
<name>A0AAU9K7L0_9CILI</name>
<dbReference type="PANTHER" id="PTHR47992">
    <property type="entry name" value="PROTEIN PHOSPHATASE"/>
    <property type="match status" value="1"/>
</dbReference>
<protein>
    <recommendedName>
        <fullName evidence="3">PPM-type phosphatase domain-containing protein</fullName>
    </recommendedName>
</protein>
<keyword evidence="2" id="KW-0472">Membrane</keyword>
<reference evidence="4" key="1">
    <citation type="submission" date="2021-09" db="EMBL/GenBank/DDBJ databases">
        <authorList>
            <consortium name="AG Swart"/>
            <person name="Singh M."/>
            <person name="Singh A."/>
            <person name="Seah K."/>
            <person name="Emmerich C."/>
        </authorList>
    </citation>
    <scope>NUCLEOTIDE SEQUENCE</scope>
    <source>
        <strain evidence="4">ATCC30299</strain>
    </source>
</reference>
<dbReference type="GO" id="GO:0004722">
    <property type="term" value="F:protein serine/threonine phosphatase activity"/>
    <property type="evidence" value="ECO:0007669"/>
    <property type="project" value="InterPro"/>
</dbReference>
<evidence type="ECO:0000256" key="1">
    <source>
        <dbReference type="ARBA" id="ARBA00004370"/>
    </source>
</evidence>